<dbReference type="EMBL" id="CAJOAY010010141">
    <property type="protein sequence ID" value="CAF4216776.1"/>
    <property type="molecule type" value="Genomic_DNA"/>
</dbReference>
<gene>
    <name evidence="2" type="ORF">IZO911_LOCUS28346</name>
    <name evidence="4" type="ORF">OKA104_LOCUS41821</name>
    <name evidence="3" type="ORF">VCS650_LOCUS30936</name>
</gene>
<keyword evidence="1" id="KW-0732">Signal</keyword>
<accession>A0A814W1K4</accession>
<dbReference type="Proteomes" id="UP000663860">
    <property type="component" value="Unassembled WGS sequence"/>
</dbReference>
<dbReference type="AlphaFoldDB" id="A0A814W1K4"/>
<evidence type="ECO:0000313" key="4">
    <source>
        <dbReference type="EMBL" id="CAF4216776.1"/>
    </source>
</evidence>
<evidence type="ECO:0000313" key="3">
    <source>
        <dbReference type="EMBL" id="CAF1299001.1"/>
    </source>
</evidence>
<evidence type="ECO:0000256" key="1">
    <source>
        <dbReference type="SAM" id="SignalP"/>
    </source>
</evidence>
<dbReference type="EMBL" id="CAJNOE010000401">
    <property type="protein sequence ID" value="CAF1196383.1"/>
    <property type="molecule type" value="Genomic_DNA"/>
</dbReference>
<dbReference type="Proteomes" id="UP000663881">
    <property type="component" value="Unassembled WGS sequence"/>
</dbReference>
<feature type="signal peptide" evidence="1">
    <location>
        <begin position="1"/>
        <end position="20"/>
    </location>
</feature>
<reference evidence="2" key="1">
    <citation type="submission" date="2021-02" db="EMBL/GenBank/DDBJ databases">
        <authorList>
            <person name="Nowell W R."/>
        </authorList>
    </citation>
    <scope>NUCLEOTIDE SEQUENCE</scope>
</reference>
<organism evidence="2 5">
    <name type="scientific">Adineta steineri</name>
    <dbReference type="NCBI Taxonomy" id="433720"/>
    <lineage>
        <taxon>Eukaryota</taxon>
        <taxon>Metazoa</taxon>
        <taxon>Spiralia</taxon>
        <taxon>Gnathifera</taxon>
        <taxon>Rotifera</taxon>
        <taxon>Eurotatoria</taxon>
        <taxon>Bdelloidea</taxon>
        <taxon>Adinetida</taxon>
        <taxon>Adinetidae</taxon>
        <taxon>Adineta</taxon>
    </lineage>
</organism>
<proteinExistence type="predicted"/>
<dbReference type="Proteomes" id="UP000663891">
    <property type="component" value="Unassembled WGS sequence"/>
</dbReference>
<dbReference type="EMBL" id="CAJNON010000516">
    <property type="protein sequence ID" value="CAF1299001.1"/>
    <property type="molecule type" value="Genomic_DNA"/>
</dbReference>
<feature type="chain" id="PRO_5036226280" evidence="1">
    <location>
        <begin position="21"/>
        <end position="118"/>
    </location>
</feature>
<comment type="caution">
    <text evidence="2">The sequence shown here is derived from an EMBL/GenBank/DDBJ whole genome shotgun (WGS) entry which is preliminary data.</text>
</comment>
<evidence type="ECO:0000313" key="2">
    <source>
        <dbReference type="EMBL" id="CAF1196383.1"/>
    </source>
</evidence>
<protein>
    <submittedName>
        <fullName evidence="2">Uncharacterized protein</fullName>
    </submittedName>
</protein>
<dbReference type="OrthoDB" id="10073711at2759"/>
<name>A0A814W1K4_9BILA</name>
<evidence type="ECO:0000313" key="5">
    <source>
        <dbReference type="Proteomes" id="UP000663860"/>
    </source>
</evidence>
<sequence length="118" mass="13113">MAGRLLFAVVFLSFILTILSFQCYEGYGMDCVIDDKNDCGAGAKCVCIKYRYKCSSMDAGCNEEDRAKNAFKWGFTAARKEDCDEMKKPSYGLFNVTCCSTTKCNRPTADQCPMASPK</sequence>